<dbReference type="InterPro" id="IPR038717">
    <property type="entry name" value="Tc1-like_DDE_dom"/>
</dbReference>
<evidence type="ECO:0000259" key="1">
    <source>
        <dbReference type="Pfam" id="PF13358"/>
    </source>
</evidence>
<name>A0A8J3WJ31_9ACTN</name>
<reference evidence="2 3" key="1">
    <citation type="submission" date="2021-01" db="EMBL/GenBank/DDBJ databases">
        <title>Whole genome shotgun sequence of Planobispora siamensis NBRC 107568.</title>
        <authorList>
            <person name="Komaki H."/>
            <person name="Tamura T."/>
        </authorList>
    </citation>
    <scope>NUCLEOTIDE SEQUENCE [LARGE SCALE GENOMIC DNA]</scope>
    <source>
        <strain evidence="2 3">NBRC 107568</strain>
    </source>
</reference>
<dbReference type="Gene3D" id="3.30.420.10">
    <property type="entry name" value="Ribonuclease H-like superfamily/Ribonuclease H"/>
    <property type="match status" value="1"/>
</dbReference>
<gene>
    <name evidence="2" type="ORF">Psi01_17000</name>
</gene>
<protein>
    <recommendedName>
        <fullName evidence="1">Tc1-like transposase DDE domain-containing protein</fullName>
    </recommendedName>
</protein>
<feature type="domain" description="Tc1-like transposase DDE" evidence="1">
    <location>
        <begin position="10"/>
        <end position="74"/>
    </location>
</feature>
<evidence type="ECO:0000313" key="2">
    <source>
        <dbReference type="EMBL" id="GIH91070.1"/>
    </source>
</evidence>
<dbReference type="GO" id="GO:0003676">
    <property type="term" value="F:nucleic acid binding"/>
    <property type="evidence" value="ECO:0007669"/>
    <property type="project" value="InterPro"/>
</dbReference>
<keyword evidence="3" id="KW-1185">Reference proteome</keyword>
<dbReference type="RefSeq" id="WP_204063372.1">
    <property type="nucleotide sequence ID" value="NZ_BOOJ01000014.1"/>
</dbReference>
<sequence length="111" mass="12828">MVAHVQLAAPIVPVWDNLNVHHDKRLQAFIDTCDRLTVFYLPTYAPDLNPIETIWSLLRRSSQANRHFTDPDQLLSVLRRGLRKIQYRSDRINGCLTATGPILRTSRPKPR</sequence>
<comment type="caution">
    <text evidence="2">The sequence shown here is derived from an EMBL/GenBank/DDBJ whole genome shotgun (WGS) entry which is preliminary data.</text>
</comment>
<dbReference type="Pfam" id="PF13358">
    <property type="entry name" value="DDE_3"/>
    <property type="match status" value="1"/>
</dbReference>
<organism evidence="2 3">
    <name type="scientific">Planobispora siamensis</name>
    <dbReference type="NCBI Taxonomy" id="936338"/>
    <lineage>
        <taxon>Bacteria</taxon>
        <taxon>Bacillati</taxon>
        <taxon>Actinomycetota</taxon>
        <taxon>Actinomycetes</taxon>
        <taxon>Streptosporangiales</taxon>
        <taxon>Streptosporangiaceae</taxon>
        <taxon>Planobispora</taxon>
    </lineage>
</organism>
<dbReference type="AlphaFoldDB" id="A0A8J3WJ31"/>
<evidence type="ECO:0000313" key="3">
    <source>
        <dbReference type="Proteomes" id="UP000619788"/>
    </source>
</evidence>
<accession>A0A8J3WJ31</accession>
<proteinExistence type="predicted"/>
<dbReference type="EMBL" id="BOOJ01000014">
    <property type="protein sequence ID" value="GIH91070.1"/>
    <property type="molecule type" value="Genomic_DNA"/>
</dbReference>
<dbReference type="InterPro" id="IPR036397">
    <property type="entry name" value="RNaseH_sf"/>
</dbReference>
<dbReference type="Proteomes" id="UP000619788">
    <property type="component" value="Unassembled WGS sequence"/>
</dbReference>